<keyword evidence="3" id="KW-0732">Signal</keyword>
<dbReference type="EMBL" id="CAXHTB010000026">
    <property type="protein sequence ID" value="CAL0334830.1"/>
    <property type="molecule type" value="Genomic_DNA"/>
</dbReference>
<protein>
    <recommendedName>
        <fullName evidence="4">Lactate/malate dehydrogenase C-terminal domain-containing protein</fullName>
    </recommendedName>
</protein>
<feature type="domain" description="Lactate/malate dehydrogenase C-terminal" evidence="4">
    <location>
        <begin position="13"/>
        <end position="81"/>
    </location>
</feature>
<feature type="signal peptide" evidence="3">
    <location>
        <begin position="1"/>
        <end position="21"/>
    </location>
</feature>
<keyword evidence="6" id="KW-1185">Reference proteome</keyword>
<evidence type="ECO:0000256" key="1">
    <source>
        <dbReference type="ARBA" id="ARBA00023002"/>
    </source>
</evidence>
<organism evidence="5 6">
    <name type="scientific">Lupinus luteus</name>
    <name type="common">European yellow lupine</name>
    <dbReference type="NCBI Taxonomy" id="3873"/>
    <lineage>
        <taxon>Eukaryota</taxon>
        <taxon>Viridiplantae</taxon>
        <taxon>Streptophyta</taxon>
        <taxon>Embryophyta</taxon>
        <taxon>Tracheophyta</taxon>
        <taxon>Spermatophyta</taxon>
        <taxon>Magnoliopsida</taxon>
        <taxon>eudicotyledons</taxon>
        <taxon>Gunneridae</taxon>
        <taxon>Pentapetalae</taxon>
        <taxon>rosids</taxon>
        <taxon>fabids</taxon>
        <taxon>Fabales</taxon>
        <taxon>Fabaceae</taxon>
        <taxon>Papilionoideae</taxon>
        <taxon>50 kb inversion clade</taxon>
        <taxon>genistoids sensu lato</taxon>
        <taxon>core genistoids</taxon>
        <taxon>Genisteae</taxon>
        <taxon>Lupinus</taxon>
    </lineage>
</organism>
<proteinExistence type="predicted"/>
<accession>A0AAV1YLW6</accession>
<dbReference type="GO" id="GO:0005739">
    <property type="term" value="C:mitochondrion"/>
    <property type="evidence" value="ECO:0007669"/>
    <property type="project" value="TreeGrafter"/>
</dbReference>
<keyword evidence="1" id="KW-0560">Oxidoreductase</keyword>
<dbReference type="AlphaFoldDB" id="A0AAV1YLW6"/>
<sequence length="110" mass="11521">MLSNPFLLFSLLQATPQANLGDDVPKALTKRAQDGGAAVVDAKAGKGSATLSMAYAGAYFADACLKGLNMVSDVIEPSFVHFFSKKMKNGLKMSTQKVGSSGNEPCSLFV</sequence>
<evidence type="ECO:0000259" key="4">
    <source>
        <dbReference type="Pfam" id="PF02866"/>
    </source>
</evidence>
<name>A0AAV1YLW6_LUPLU</name>
<dbReference type="Gene3D" id="3.90.110.10">
    <property type="entry name" value="Lactate dehydrogenase/glycoside hydrolase, family 4, C-terminal"/>
    <property type="match status" value="1"/>
</dbReference>
<dbReference type="PANTHER" id="PTHR11540">
    <property type="entry name" value="MALATE AND LACTATE DEHYDROGENASE"/>
    <property type="match status" value="1"/>
</dbReference>
<feature type="chain" id="PRO_5043999129" description="Lactate/malate dehydrogenase C-terminal domain-containing protein" evidence="3">
    <location>
        <begin position="22"/>
        <end position="110"/>
    </location>
</feature>
<dbReference type="Proteomes" id="UP001497480">
    <property type="component" value="Unassembled WGS sequence"/>
</dbReference>
<gene>
    <name evidence="5" type="ORF">LLUT_LOCUS35890</name>
</gene>
<evidence type="ECO:0000256" key="3">
    <source>
        <dbReference type="SAM" id="SignalP"/>
    </source>
</evidence>
<evidence type="ECO:0000313" key="5">
    <source>
        <dbReference type="EMBL" id="CAL0334830.1"/>
    </source>
</evidence>
<dbReference type="SUPFAM" id="SSF56327">
    <property type="entry name" value="LDH C-terminal domain-like"/>
    <property type="match status" value="1"/>
</dbReference>
<dbReference type="Pfam" id="PF02866">
    <property type="entry name" value="Ldh_1_C"/>
    <property type="match status" value="1"/>
</dbReference>
<reference evidence="5 6" key="1">
    <citation type="submission" date="2024-03" db="EMBL/GenBank/DDBJ databases">
        <authorList>
            <person name="Martinez-Hernandez J."/>
        </authorList>
    </citation>
    <scope>NUCLEOTIDE SEQUENCE [LARGE SCALE GENOMIC DNA]</scope>
</reference>
<evidence type="ECO:0000256" key="2">
    <source>
        <dbReference type="ARBA" id="ARBA00023027"/>
    </source>
</evidence>
<comment type="caution">
    <text evidence="5">The sequence shown here is derived from an EMBL/GenBank/DDBJ whole genome shotgun (WGS) entry which is preliminary data.</text>
</comment>
<keyword evidence="2" id="KW-0520">NAD</keyword>
<dbReference type="PANTHER" id="PTHR11540:SF58">
    <property type="entry name" value="MALATE DEHYDROGENASE 1, MITOCHONDRIAL-RELATED"/>
    <property type="match status" value="1"/>
</dbReference>
<evidence type="ECO:0000313" key="6">
    <source>
        <dbReference type="Proteomes" id="UP001497480"/>
    </source>
</evidence>
<dbReference type="InterPro" id="IPR022383">
    <property type="entry name" value="Lactate/malate_DH_C"/>
</dbReference>
<dbReference type="GO" id="GO:0030060">
    <property type="term" value="F:L-malate dehydrogenase (NAD+) activity"/>
    <property type="evidence" value="ECO:0007669"/>
    <property type="project" value="TreeGrafter"/>
</dbReference>
<dbReference type="InterPro" id="IPR015955">
    <property type="entry name" value="Lactate_DH/Glyco_Ohase_4_C"/>
</dbReference>